<proteinExistence type="predicted"/>
<dbReference type="Pfam" id="PF16925">
    <property type="entry name" value="TetR_C_13"/>
    <property type="match status" value="1"/>
</dbReference>
<evidence type="ECO:0000313" key="6">
    <source>
        <dbReference type="EMBL" id="KIN12387.1"/>
    </source>
</evidence>
<evidence type="ECO:0000256" key="1">
    <source>
        <dbReference type="ARBA" id="ARBA00023015"/>
    </source>
</evidence>
<dbReference type="Pfam" id="PF00440">
    <property type="entry name" value="TetR_N"/>
    <property type="match status" value="1"/>
</dbReference>
<dbReference type="RefSeq" id="WP_041153900.1">
    <property type="nucleotide sequence ID" value="NZ_CBCRVP010000010.1"/>
</dbReference>
<dbReference type="SUPFAM" id="SSF46689">
    <property type="entry name" value="Homeodomain-like"/>
    <property type="match status" value="1"/>
</dbReference>
<evidence type="ECO:0000313" key="7">
    <source>
        <dbReference type="Proteomes" id="UP000031977"/>
    </source>
</evidence>
<dbReference type="STRING" id="50718.SU60_00870"/>
<dbReference type="Proteomes" id="UP000031977">
    <property type="component" value="Unassembled WGS sequence"/>
</dbReference>
<evidence type="ECO:0000259" key="4">
    <source>
        <dbReference type="Pfam" id="PF00440"/>
    </source>
</evidence>
<dbReference type="SUPFAM" id="SSF48498">
    <property type="entry name" value="Tetracyclin repressor-like, C-terminal domain"/>
    <property type="match status" value="1"/>
</dbReference>
<dbReference type="Gene3D" id="1.10.10.60">
    <property type="entry name" value="Homeodomain-like"/>
    <property type="match status" value="1"/>
</dbReference>
<evidence type="ECO:0000256" key="3">
    <source>
        <dbReference type="ARBA" id="ARBA00023163"/>
    </source>
</evidence>
<feature type="domain" description="Tetracyclin repressor-like C-terminal" evidence="5">
    <location>
        <begin position="92"/>
        <end position="166"/>
    </location>
</feature>
<feature type="domain" description="HTH tetR-type" evidence="4">
    <location>
        <begin position="12"/>
        <end position="57"/>
    </location>
</feature>
<dbReference type="EMBL" id="JXOK01000004">
    <property type="protein sequence ID" value="KIN12387.1"/>
    <property type="molecule type" value="Genomic_DNA"/>
</dbReference>
<dbReference type="PANTHER" id="PTHR47506">
    <property type="entry name" value="TRANSCRIPTIONAL REGULATORY PROTEIN"/>
    <property type="match status" value="1"/>
</dbReference>
<reference evidence="6 7" key="1">
    <citation type="submission" date="2015-01" db="EMBL/GenBank/DDBJ databases">
        <title>Draft genome of Vibrio mytili type strain CAIM 528.</title>
        <authorList>
            <person name="Gonzalez-Castillo A."/>
            <person name="Gomez-Gil B."/>
            <person name="Enciso-Ibarra J."/>
        </authorList>
    </citation>
    <scope>NUCLEOTIDE SEQUENCE [LARGE SCALE GENOMIC DNA]</scope>
    <source>
        <strain evidence="6 7">CAIM 528</strain>
    </source>
</reference>
<protein>
    <submittedName>
        <fullName evidence="6">TetR family transcriptional regulator</fullName>
    </submittedName>
</protein>
<organism evidence="6 7">
    <name type="scientific">Vibrio mytili</name>
    <dbReference type="NCBI Taxonomy" id="50718"/>
    <lineage>
        <taxon>Bacteria</taxon>
        <taxon>Pseudomonadati</taxon>
        <taxon>Pseudomonadota</taxon>
        <taxon>Gammaproteobacteria</taxon>
        <taxon>Vibrionales</taxon>
        <taxon>Vibrionaceae</taxon>
        <taxon>Vibrio</taxon>
    </lineage>
</organism>
<dbReference type="InterPro" id="IPR011075">
    <property type="entry name" value="TetR_C"/>
</dbReference>
<evidence type="ECO:0000259" key="5">
    <source>
        <dbReference type="Pfam" id="PF16925"/>
    </source>
</evidence>
<dbReference type="OrthoDB" id="270177at2"/>
<dbReference type="Gene3D" id="1.10.357.10">
    <property type="entry name" value="Tetracycline Repressor, domain 2"/>
    <property type="match status" value="1"/>
</dbReference>
<keyword evidence="1" id="KW-0805">Transcription regulation</keyword>
<dbReference type="InterPro" id="IPR009057">
    <property type="entry name" value="Homeodomain-like_sf"/>
</dbReference>
<accession>A0A0C3IDG2</accession>
<dbReference type="PROSITE" id="PS01081">
    <property type="entry name" value="HTH_TETR_1"/>
    <property type="match status" value="1"/>
</dbReference>
<name>A0A0C3IDG2_9VIBR</name>
<keyword evidence="2" id="KW-0238">DNA-binding</keyword>
<dbReference type="GO" id="GO:0003677">
    <property type="term" value="F:DNA binding"/>
    <property type="evidence" value="ECO:0007669"/>
    <property type="project" value="UniProtKB-KW"/>
</dbReference>
<dbReference type="PANTHER" id="PTHR47506:SF8">
    <property type="entry name" value="REPRESSOR OF PUTATIVE XENOBIOTIC REDUCTASE TETR FAMILY-RELATED"/>
    <property type="match status" value="1"/>
</dbReference>
<comment type="caution">
    <text evidence="6">The sequence shown here is derived from an EMBL/GenBank/DDBJ whole genome shotgun (WGS) entry which is preliminary data.</text>
</comment>
<dbReference type="InterPro" id="IPR001647">
    <property type="entry name" value="HTH_TetR"/>
</dbReference>
<sequence>MRSAEFDREHVLRSAMNEFIAKGYNKTSMQDLKRVTGLHPGSIYCAFENKRGLLLAALAHYAETKSQAFEQFFDDPQRILSGFERYLRDMIEFNECDYGQGCLLQKSLSELNHQDEEVEQIICNMLAQWKNNIQMKLELARKNGEISEEADCDLLSDFLVMSIYGLRSFASTKPSEARLVQLVDMVMRCLKNGGIEKPINAIV</sequence>
<evidence type="ECO:0000256" key="2">
    <source>
        <dbReference type="ARBA" id="ARBA00023125"/>
    </source>
</evidence>
<gene>
    <name evidence="6" type="ORF">SU60_00870</name>
</gene>
<dbReference type="InterPro" id="IPR036271">
    <property type="entry name" value="Tet_transcr_reg_TetR-rel_C_sf"/>
</dbReference>
<keyword evidence="3" id="KW-0804">Transcription</keyword>
<keyword evidence="7" id="KW-1185">Reference proteome</keyword>
<dbReference type="AlphaFoldDB" id="A0A0C3IDG2"/>
<dbReference type="InterPro" id="IPR023772">
    <property type="entry name" value="DNA-bd_HTH_TetR-type_CS"/>
</dbReference>